<dbReference type="PANTHER" id="PTHR37827:SF1">
    <property type="entry name" value="HNH DOMAIN-CONTAINING PROTEIN"/>
    <property type="match status" value="1"/>
</dbReference>
<gene>
    <name evidence="1" type="ORF">C8F04DRAFT_1113042</name>
</gene>
<proteinExistence type="predicted"/>
<keyword evidence="2" id="KW-1185">Reference proteome</keyword>
<organism evidence="1 2">
    <name type="scientific">Mycena alexandri</name>
    <dbReference type="NCBI Taxonomy" id="1745969"/>
    <lineage>
        <taxon>Eukaryota</taxon>
        <taxon>Fungi</taxon>
        <taxon>Dikarya</taxon>
        <taxon>Basidiomycota</taxon>
        <taxon>Agaricomycotina</taxon>
        <taxon>Agaricomycetes</taxon>
        <taxon>Agaricomycetidae</taxon>
        <taxon>Agaricales</taxon>
        <taxon>Marasmiineae</taxon>
        <taxon>Mycenaceae</taxon>
        <taxon>Mycena</taxon>
    </lineage>
</organism>
<protein>
    <recommendedName>
        <fullName evidence="3">HNH endonuclease</fullName>
    </recommendedName>
</protein>
<evidence type="ECO:0000313" key="1">
    <source>
        <dbReference type="EMBL" id="KAJ7030608.1"/>
    </source>
</evidence>
<dbReference type="AlphaFoldDB" id="A0AAD6WX18"/>
<comment type="caution">
    <text evidence="1">The sequence shown here is derived from an EMBL/GenBank/DDBJ whole genome shotgun (WGS) entry which is preliminary data.</text>
</comment>
<dbReference type="PANTHER" id="PTHR37827">
    <property type="entry name" value="TUDOR DOMAIN-CONTAINING PROTEIN"/>
    <property type="match status" value="1"/>
</dbReference>
<reference evidence="1" key="1">
    <citation type="submission" date="2023-03" db="EMBL/GenBank/DDBJ databases">
        <title>Massive genome expansion in bonnet fungi (Mycena s.s.) driven by repeated elements and novel gene families across ecological guilds.</title>
        <authorList>
            <consortium name="Lawrence Berkeley National Laboratory"/>
            <person name="Harder C.B."/>
            <person name="Miyauchi S."/>
            <person name="Viragh M."/>
            <person name="Kuo A."/>
            <person name="Thoen E."/>
            <person name="Andreopoulos B."/>
            <person name="Lu D."/>
            <person name="Skrede I."/>
            <person name="Drula E."/>
            <person name="Henrissat B."/>
            <person name="Morin E."/>
            <person name="Kohler A."/>
            <person name="Barry K."/>
            <person name="LaButti K."/>
            <person name="Morin E."/>
            <person name="Salamov A."/>
            <person name="Lipzen A."/>
            <person name="Mereny Z."/>
            <person name="Hegedus B."/>
            <person name="Baldrian P."/>
            <person name="Stursova M."/>
            <person name="Weitz H."/>
            <person name="Taylor A."/>
            <person name="Grigoriev I.V."/>
            <person name="Nagy L.G."/>
            <person name="Martin F."/>
            <person name="Kauserud H."/>
        </authorList>
    </citation>
    <scope>NUCLEOTIDE SEQUENCE</scope>
    <source>
        <strain evidence="1">CBHHK200</strain>
    </source>
</reference>
<dbReference type="EMBL" id="JARJCM010000089">
    <property type="protein sequence ID" value="KAJ7030608.1"/>
    <property type="molecule type" value="Genomic_DNA"/>
</dbReference>
<name>A0AAD6WX18_9AGAR</name>
<accession>A0AAD6WX18</accession>
<evidence type="ECO:0000313" key="2">
    <source>
        <dbReference type="Proteomes" id="UP001218188"/>
    </source>
</evidence>
<evidence type="ECO:0008006" key="3">
    <source>
        <dbReference type="Google" id="ProtNLM"/>
    </source>
</evidence>
<dbReference type="Proteomes" id="UP001218188">
    <property type="component" value="Unassembled WGS sequence"/>
</dbReference>
<sequence>MTSVAEPSASGNNWIGMLSVTKDTPSQHSGTCTLCGKDTSHITQHLYPRAASRRASFTPEQKDSVAAMCWPCHCIMHQLILADVLARDFHSIELLKTHSRIQVWLHWAESRPMEYLHSLMIPCPPKKPQNQSPIQSALDAIWLRNQNTFPRLEGKGKRTRALAIRGQVRQFPGLRSATKPDIEAAMRSKFE</sequence>